<feature type="active site" evidence="13">
    <location>
        <position position="7"/>
    </location>
</feature>
<keyword evidence="10 13" id="KW-0233">DNA recombination</keyword>
<evidence type="ECO:0000256" key="7">
    <source>
        <dbReference type="ARBA" id="ARBA00022801"/>
    </source>
</evidence>
<dbReference type="GO" id="GO:0000287">
    <property type="term" value="F:magnesium ion binding"/>
    <property type="evidence" value="ECO:0007669"/>
    <property type="project" value="UniProtKB-UniRule"/>
</dbReference>
<comment type="function">
    <text evidence="13">The RuvA-RuvB-RuvC complex processes Holliday junction (HJ) DNA during genetic recombination and DNA repair. Endonuclease that resolves HJ intermediates. Cleaves cruciform DNA by making single-stranded nicks across the HJ at symmetrical positions within the homologous arms, yielding a 5'-phosphate and a 3'-hydroxyl group; requires a central core of homology in the junction. The consensus cleavage sequence is 5'-(A/T)TT(C/G)-3'. Cleavage occurs on the 3'-side of the TT dinucleotide at the point of strand exchange. HJ branch migration catalyzed by RuvA-RuvB allows RuvC to scan DNA until it finds its consensus sequence, where it cleaves and resolves the cruciform DNA.</text>
</comment>
<reference evidence="15 16" key="1">
    <citation type="journal article" date="2016" name="Nat. Commun.">
        <title>Thousands of microbial genomes shed light on interconnected biogeochemical processes in an aquifer system.</title>
        <authorList>
            <person name="Anantharaman K."/>
            <person name="Brown C.T."/>
            <person name="Hug L.A."/>
            <person name="Sharon I."/>
            <person name="Castelle C.J."/>
            <person name="Probst A.J."/>
            <person name="Thomas B.C."/>
            <person name="Singh A."/>
            <person name="Wilkins M.J."/>
            <person name="Karaoz U."/>
            <person name="Brodie E.L."/>
            <person name="Williams K.H."/>
            <person name="Hubbard S.S."/>
            <person name="Banfield J.F."/>
        </authorList>
    </citation>
    <scope>NUCLEOTIDE SEQUENCE [LARGE SCALE GENOMIC DNA]</scope>
</reference>
<accession>A0A1F5ZLG1</accession>
<evidence type="ECO:0000256" key="8">
    <source>
        <dbReference type="ARBA" id="ARBA00022842"/>
    </source>
</evidence>
<dbReference type="GO" id="GO:0006310">
    <property type="term" value="P:DNA recombination"/>
    <property type="evidence" value="ECO:0007669"/>
    <property type="project" value="UniProtKB-UniRule"/>
</dbReference>
<evidence type="ECO:0000256" key="12">
    <source>
        <dbReference type="ARBA" id="ARBA00029354"/>
    </source>
</evidence>
<dbReference type="EMBL" id="MFJE01000056">
    <property type="protein sequence ID" value="OGG13310.1"/>
    <property type="molecule type" value="Genomic_DNA"/>
</dbReference>
<dbReference type="InterPro" id="IPR036397">
    <property type="entry name" value="RNaseH_sf"/>
</dbReference>
<organism evidence="15 16">
    <name type="scientific">Candidatus Gottesmanbacteria bacterium RIFCSPHIGHO2_01_FULL_39_10</name>
    <dbReference type="NCBI Taxonomy" id="1798375"/>
    <lineage>
        <taxon>Bacteria</taxon>
        <taxon>Candidatus Gottesmaniibacteriota</taxon>
    </lineage>
</organism>
<feature type="active site" evidence="13">
    <location>
        <position position="67"/>
    </location>
</feature>
<dbReference type="CDD" id="cd16962">
    <property type="entry name" value="RuvC"/>
    <property type="match status" value="1"/>
</dbReference>
<dbReference type="NCBIfam" id="NF000711">
    <property type="entry name" value="PRK00039.2-1"/>
    <property type="match status" value="1"/>
</dbReference>
<dbReference type="InterPro" id="IPR020563">
    <property type="entry name" value="X-over_junc_endoDNase_Mg_BS"/>
</dbReference>
<dbReference type="AlphaFoldDB" id="A0A1F5ZLG1"/>
<dbReference type="GO" id="GO:0005737">
    <property type="term" value="C:cytoplasm"/>
    <property type="evidence" value="ECO:0007669"/>
    <property type="project" value="UniProtKB-SubCell"/>
</dbReference>
<evidence type="ECO:0000256" key="11">
    <source>
        <dbReference type="ARBA" id="ARBA00023204"/>
    </source>
</evidence>
<dbReference type="GO" id="GO:0008821">
    <property type="term" value="F:crossover junction DNA endonuclease activity"/>
    <property type="evidence" value="ECO:0007669"/>
    <property type="project" value="UniProtKB-UniRule"/>
</dbReference>
<feature type="binding site" evidence="13">
    <location>
        <position position="140"/>
    </location>
    <ligand>
        <name>Mg(2+)</name>
        <dbReference type="ChEBI" id="CHEBI:18420"/>
        <label>1</label>
    </ligand>
</feature>
<dbReference type="InterPro" id="IPR002176">
    <property type="entry name" value="X-over_junc_endoDNase_RuvC"/>
</dbReference>
<feature type="binding site" evidence="13">
    <location>
        <position position="67"/>
    </location>
    <ligand>
        <name>Mg(2+)</name>
        <dbReference type="ChEBI" id="CHEBI:18420"/>
        <label>2</label>
    </ligand>
</feature>
<dbReference type="InterPro" id="IPR012337">
    <property type="entry name" value="RNaseH-like_sf"/>
</dbReference>
<keyword evidence="6 13" id="KW-0227">DNA damage</keyword>
<evidence type="ECO:0000256" key="3">
    <source>
        <dbReference type="ARBA" id="ARBA00022722"/>
    </source>
</evidence>
<dbReference type="FunFam" id="3.30.420.10:FF:000002">
    <property type="entry name" value="Crossover junction endodeoxyribonuclease RuvC"/>
    <property type="match status" value="1"/>
</dbReference>
<evidence type="ECO:0000256" key="9">
    <source>
        <dbReference type="ARBA" id="ARBA00023125"/>
    </source>
</evidence>
<evidence type="ECO:0000256" key="2">
    <source>
        <dbReference type="ARBA" id="ARBA00022490"/>
    </source>
</evidence>
<dbReference type="GO" id="GO:0048476">
    <property type="term" value="C:Holliday junction resolvase complex"/>
    <property type="evidence" value="ECO:0007669"/>
    <property type="project" value="UniProtKB-UniRule"/>
</dbReference>
<keyword evidence="5 13" id="KW-0255">Endonuclease</keyword>
<feature type="active site" evidence="13">
    <location>
        <position position="140"/>
    </location>
</feature>
<name>A0A1F5ZLG1_9BACT</name>
<comment type="subunit">
    <text evidence="13">Homodimer which binds Holliday junction (HJ) DNA. The HJ becomes 2-fold symmetrical on binding to RuvC with unstacked arms; it has a different conformation from HJ DNA in complex with RuvA. In the full resolvosome a probable DNA-RuvA(4)-RuvB(12)-RuvC(2) complex forms which resolves the HJ.</text>
</comment>
<protein>
    <recommendedName>
        <fullName evidence="13 14">Crossover junction endodeoxyribonuclease RuvC</fullName>
        <ecNumber evidence="13 14">3.1.21.10</ecNumber>
    </recommendedName>
    <alternativeName>
        <fullName evidence="13">Holliday junction nuclease RuvC</fullName>
    </alternativeName>
    <alternativeName>
        <fullName evidence="13">Holliday junction resolvase RuvC</fullName>
    </alternativeName>
</protein>
<comment type="subcellular location">
    <subcellularLocation>
        <location evidence="13">Cytoplasm</location>
    </subcellularLocation>
</comment>
<sequence>MVVMGIDPGFGRIGWGIVSYTNQKEKLIDYGCIETTPKSPLENRIYQIYKEITALIKKHHPNTIASEELFFGNNVTTALNVGQARGVIMLAAYQNKIPMFFYKPADIKLAVTGYGKGDKSQIQHMIKLILKLKEIPKPDDAADALAIALTYCYTNKSIHI</sequence>
<comment type="cofactor">
    <cofactor evidence="13">
        <name>Mg(2+)</name>
        <dbReference type="ChEBI" id="CHEBI:18420"/>
    </cofactor>
    <text evidence="13">Binds 2 Mg(2+) ion per subunit.</text>
</comment>
<gene>
    <name evidence="13" type="primary">ruvC</name>
    <name evidence="15" type="ORF">A2773_00700</name>
</gene>
<dbReference type="PROSITE" id="PS01321">
    <property type="entry name" value="RUVC"/>
    <property type="match status" value="1"/>
</dbReference>
<evidence type="ECO:0000256" key="4">
    <source>
        <dbReference type="ARBA" id="ARBA00022723"/>
    </source>
</evidence>
<keyword evidence="9 13" id="KW-0238">DNA-binding</keyword>
<keyword evidence="8 13" id="KW-0460">Magnesium</keyword>
<feature type="binding site" evidence="13">
    <location>
        <position position="7"/>
    </location>
    <ligand>
        <name>Mg(2+)</name>
        <dbReference type="ChEBI" id="CHEBI:18420"/>
        <label>1</label>
    </ligand>
</feature>
<dbReference type="PANTHER" id="PTHR30194:SF3">
    <property type="entry name" value="CROSSOVER JUNCTION ENDODEOXYRIBONUCLEASE RUVC"/>
    <property type="match status" value="1"/>
</dbReference>
<keyword evidence="3 13" id="KW-0540">Nuclease</keyword>
<evidence type="ECO:0000256" key="13">
    <source>
        <dbReference type="HAMAP-Rule" id="MF_00034"/>
    </source>
</evidence>
<dbReference type="GO" id="GO:0003677">
    <property type="term" value="F:DNA binding"/>
    <property type="evidence" value="ECO:0007669"/>
    <property type="project" value="UniProtKB-KW"/>
</dbReference>
<evidence type="ECO:0000313" key="15">
    <source>
        <dbReference type="EMBL" id="OGG13310.1"/>
    </source>
</evidence>
<dbReference type="HAMAP" id="MF_00034">
    <property type="entry name" value="RuvC"/>
    <property type="match status" value="1"/>
</dbReference>
<keyword evidence="7 13" id="KW-0378">Hydrolase</keyword>
<evidence type="ECO:0000256" key="14">
    <source>
        <dbReference type="NCBIfam" id="TIGR00228"/>
    </source>
</evidence>
<comment type="caution">
    <text evidence="15">The sequence shown here is derived from an EMBL/GenBank/DDBJ whole genome shotgun (WGS) entry which is preliminary data.</text>
</comment>
<evidence type="ECO:0000256" key="1">
    <source>
        <dbReference type="ARBA" id="ARBA00009518"/>
    </source>
</evidence>
<evidence type="ECO:0000313" key="16">
    <source>
        <dbReference type="Proteomes" id="UP000177383"/>
    </source>
</evidence>
<keyword evidence="11 13" id="KW-0234">DNA repair</keyword>
<dbReference type="NCBIfam" id="TIGR00228">
    <property type="entry name" value="ruvC"/>
    <property type="match status" value="1"/>
</dbReference>
<keyword evidence="4 13" id="KW-0479">Metal-binding</keyword>
<dbReference type="PRINTS" id="PR00696">
    <property type="entry name" value="RSOLVASERUVC"/>
</dbReference>
<proteinExistence type="inferred from homology"/>
<evidence type="ECO:0000256" key="10">
    <source>
        <dbReference type="ARBA" id="ARBA00023172"/>
    </source>
</evidence>
<dbReference type="EC" id="3.1.21.10" evidence="13 14"/>
<dbReference type="Proteomes" id="UP000177383">
    <property type="component" value="Unassembled WGS sequence"/>
</dbReference>
<evidence type="ECO:0000256" key="6">
    <source>
        <dbReference type="ARBA" id="ARBA00022763"/>
    </source>
</evidence>
<comment type="similarity">
    <text evidence="1 13">Belongs to the RuvC family.</text>
</comment>
<dbReference type="Pfam" id="PF02075">
    <property type="entry name" value="RuvC"/>
    <property type="match status" value="1"/>
</dbReference>
<comment type="catalytic activity">
    <reaction evidence="12 13">
        <text>Endonucleolytic cleavage at a junction such as a reciprocal single-stranded crossover between two homologous DNA duplexes (Holliday junction).</text>
        <dbReference type="EC" id="3.1.21.10"/>
    </reaction>
</comment>
<evidence type="ECO:0000256" key="5">
    <source>
        <dbReference type="ARBA" id="ARBA00022759"/>
    </source>
</evidence>
<dbReference type="STRING" id="1798375.A2773_00700"/>
<keyword evidence="2 13" id="KW-0963">Cytoplasm</keyword>
<dbReference type="Gene3D" id="3.30.420.10">
    <property type="entry name" value="Ribonuclease H-like superfamily/Ribonuclease H"/>
    <property type="match status" value="1"/>
</dbReference>
<dbReference type="GO" id="GO:0006281">
    <property type="term" value="P:DNA repair"/>
    <property type="evidence" value="ECO:0007669"/>
    <property type="project" value="UniProtKB-UniRule"/>
</dbReference>
<dbReference type="SUPFAM" id="SSF53098">
    <property type="entry name" value="Ribonuclease H-like"/>
    <property type="match status" value="1"/>
</dbReference>
<dbReference type="PANTHER" id="PTHR30194">
    <property type="entry name" value="CROSSOVER JUNCTION ENDODEOXYRIBONUCLEASE RUVC"/>
    <property type="match status" value="1"/>
</dbReference>